<feature type="chain" id="PRO_5042298009" evidence="1">
    <location>
        <begin position="17"/>
        <end position="254"/>
    </location>
</feature>
<keyword evidence="1" id="KW-0732">Signal</keyword>
<keyword evidence="3" id="KW-1185">Reference proteome</keyword>
<proteinExistence type="predicted"/>
<feature type="signal peptide" evidence="1">
    <location>
        <begin position="1"/>
        <end position="16"/>
    </location>
</feature>
<dbReference type="Proteomes" id="UP001283361">
    <property type="component" value="Unassembled WGS sequence"/>
</dbReference>
<reference evidence="2" key="1">
    <citation type="journal article" date="2023" name="G3 (Bethesda)">
        <title>A reference genome for the long-term kleptoplast-retaining sea slug Elysia crispata morphotype clarki.</title>
        <authorList>
            <person name="Eastman K.E."/>
            <person name="Pendleton A.L."/>
            <person name="Shaikh M.A."/>
            <person name="Suttiyut T."/>
            <person name="Ogas R."/>
            <person name="Tomko P."/>
            <person name="Gavelis G."/>
            <person name="Widhalm J.R."/>
            <person name="Wisecaver J.H."/>
        </authorList>
    </citation>
    <scope>NUCLEOTIDE SEQUENCE</scope>
    <source>
        <strain evidence="2">ECLA1</strain>
    </source>
</reference>
<dbReference type="EMBL" id="JAWDGP010007415">
    <property type="protein sequence ID" value="KAK3719388.1"/>
    <property type="molecule type" value="Genomic_DNA"/>
</dbReference>
<organism evidence="2 3">
    <name type="scientific">Elysia crispata</name>
    <name type="common">lettuce slug</name>
    <dbReference type="NCBI Taxonomy" id="231223"/>
    <lineage>
        <taxon>Eukaryota</taxon>
        <taxon>Metazoa</taxon>
        <taxon>Spiralia</taxon>
        <taxon>Lophotrochozoa</taxon>
        <taxon>Mollusca</taxon>
        <taxon>Gastropoda</taxon>
        <taxon>Heterobranchia</taxon>
        <taxon>Euthyneura</taxon>
        <taxon>Panpulmonata</taxon>
        <taxon>Sacoglossa</taxon>
        <taxon>Placobranchoidea</taxon>
        <taxon>Plakobranchidae</taxon>
        <taxon>Elysia</taxon>
    </lineage>
</organism>
<name>A0AAE1CNL8_9GAST</name>
<dbReference type="AlphaFoldDB" id="A0AAE1CNL8"/>
<gene>
    <name evidence="2" type="ORF">RRG08_029543</name>
</gene>
<comment type="caution">
    <text evidence="2">The sequence shown here is derived from an EMBL/GenBank/DDBJ whole genome shotgun (WGS) entry which is preliminary data.</text>
</comment>
<evidence type="ECO:0000256" key="1">
    <source>
        <dbReference type="SAM" id="SignalP"/>
    </source>
</evidence>
<accession>A0AAE1CNL8</accession>
<sequence length="254" mass="29252">MLKICLMFFIYTHLHASDGKAALTLQSLENFKPFLTQIAVCLHTGHQNELTSLILTKEESDNDDESVASMSLTCDESDWGRYRISTLNEQQKYHRLPQLVHRVFLQSTCTFKVCRLPVSSEDLLVINGQLISASAQQTIGSVQQKDACVSHQDLINVSTDRCILQQWSNPHQTSWDFFGMHYKIPTRMKYVKAFVYLVTARMKLMVFIQEWSKPQQILIWTACIRGAKRKAPYFEVHELDLGDFLNSKTITENL</sequence>
<evidence type="ECO:0000313" key="3">
    <source>
        <dbReference type="Proteomes" id="UP001283361"/>
    </source>
</evidence>
<evidence type="ECO:0000313" key="2">
    <source>
        <dbReference type="EMBL" id="KAK3719388.1"/>
    </source>
</evidence>
<protein>
    <submittedName>
        <fullName evidence="2">Uncharacterized protein</fullName>
    </submittedName>
</protein>